<feature type="region of interest" description="Disordered" evidence="1">
    <location>
        <begin position="1"/>
        <end position="75"/>
    </location>
</feature>
<feature type="region of interest" description="Disordered" evidence="1">
    <location>
        <begin position="187"/>
        <end position="254"/>
    </location>
</feature>
<proteinExistence type="predicted"/>
<reference evidence="2" key="1">
    <citation type="submission" date="2022-11" db="EMBL/GenBank/DDBJ databases">
        <authorList>
            <person name="Petersen C."/>
        </authorList>
    </citation>
    <scope>NUCLEOTIDE SEQUENCE</scope>
    <source>
        <strain evidence="2">IBT 34128</strain>
    </source>
</reference>
<protein>
    <submittedName>
        <fullName evidence="2">Uncharacterized protein</fullName>
    </submittedName>
</protein>
<evidence type="ECO:0000313" key="3">
    <source>
        <dbReference type="Proteomes" id="UP001141434"/>
    </source>
</evidence>
<dbReference type="AlphaFoldDB" id="A0A9W9FAA2"/>
<evidence type="ECO:0000256" key="1">
    <source>
        <dbReference type="SAM" id="MobiDB-lite"/>
    </source>
</evidence>
<evidence type="ECO:0000313" key="2">
    <source>
        <dbReference type="EMBL" id="KAJ5096537.1"/>
    </source>
</evidence>
<comment type="caution">
    <text evidence="2">The sequence shown here is derived from an EMBL/GenBank/DDBJ whole genome shotgun (WGS) entry which is preliminary data.</text>
</comment>
<dbReference type="EMBL" id="JAPMSZ010000007">
    <property type="protein sequence ID" value="KAJ5096537.1"/>
    <property type="molecule type" value="Genomic_DNA"/>
</dbReference>
<gene>
    <name evidence="2" type="ORF">NUU61_005893</name>
</gene>
<reference evidence="2" key="2">
    <citation type="journal article" date="2023" name="IMA Fungus">
        <title>Comparative genomic study of the Penicillium genus elucidates a diverse pangenome and 15 lateral gene transfer events.</title>
        <authorList>
            <person name="Petersen C."/>
            <person name="Sorensen T."/>
            <person name="Nielsen M.R."/>
            <person name="Sondergaard T.E."/>
            <person name="Sorensen J.L."/>
            <person name="Fitzpatrick D.A."/>
            <person name="Frisvad J.C."/>
            <person name="Nielsen K.L."/>
        </authorList>
    </citation>
    <scope>NUCLEOTIDE SEQUENCE</scope>
    <source>
        <strain evidence="2">IBT 34128</strain>
    </source>
</reference>
<sequence>MSPRAGIDPLQTTEVTKRVVVPGSAGRLEGRRRPPGGLPPSFAKSDSPVHCWETAEGRGGPAASAPGSGGCERKWVGGHVTRVPEENDQVPRVSGTCQREREREAHFVWGEKNRARTTPIVKPFPTSTFWAPERLSARHPPKWGRRVCVEANRTVRSGPPGGPLAGAGVVRGAGGRDPRGGGCGRVGAGLAGRSRDGTTAAPPGEPFPPVGWAPRAAAGGGPPGPGTAARGGQLAGGGTWTAGPAGDGDRVRES</sequence>
<keyword evidence="3" id="KW-1185">Reference proteome</keyword>
<name>A0A9W9FAA2_9EURO</name>
<organism evidence="2 3">
    <name type="scientific">Penicillium alfredii</name>
    <dbReference type="NCBI Taxonomy" id="1506179"/>
    <lineage>
        <taxon>Eukaryota</taxon>
        <taxon>Fungi</taxon>
        <taxon>Dikarya</taxon>
        <taxon>Ascomycota</taxon>
        <taxon>Pezizomycotina</taxon>
        <taxon>Eurotiomycetes</taxon>
        <taxon>Eurotiomycetidae</taxon>
        <taxon>Eurotiales</taxon>
        <taxon>Aspergillaceae</taxon>
        <taxon>Penicillium</taxon>
    </lineage>
</organism>
<dbReference type="OrthoDB" id="4377666at2759"/>
<accession>A0A9W9FAA2</accession>
<dbReference type="Proteomes" id="UP001141434">
    <property type="component" value="Unassembled WGS sequence"/>
</dbReference>